<reference evidence="2" key="1">
    <citation type="submission" date="2020-05" db="UniProtKB">
        <authorList>
            <consortium name="EnsemblMetazoa"/>
        </authorList>
    </citation>
    <scope>IDENTIFICATION</scope>
    <source>
        <strain evidence="2">TTRI</strain>
    </source>
</reference>
<evidence type="ECO:0000313" key="2">
    <source>
        <dbReference type="EnsemblMetazoa" id="GAUT035461-PA"/>
    </source>
</evidence>
<name>A0A1A9VFB5_GLOAU</name>
<keyword evidence="1" id="KW-0732">Signal</keyword>
<accession>A0A1A9VFB5</accession>
<organism evidence="2 3">
    <name type="scientific">Glossina austeni</name>
    <name type="common">Savannah tsetse fly</name>
    <dbReference type="NCBI Taxonomy" id="7395"/>
    <lineage>
        <taxon>Eukaryota</taxon>
        <taxon>Metazoa</taxon>
        <taxon>Ecdysozoa</taxon>
        <taxon>Arthropoda</taxon>
        <taxon>Hexapoda</taxon>
        <taxon>Insecta</taxon>
        <taxon>Pterygota</taxon>
        <taxon>Neoptera</taxon>
        <taxon>Endopterygota</taxon>
        <taxon>Diptera</taxon>
        <taxon>Brachycera</taxon>
        <taxon>Muscomorpha</taxon>
        <taxon>Hippoboscoidea</taxon>
        <taxon>Glossinidae</taxon>
        <taxon>Glossina</taxon>
    </lineage>
</organism>
<feature type="signal peptide" evidence="1">
    <location>
        <begin position="1"/>
        <end position="19"/>
    </location>
</feature>
<evidence type="ECO:0000313" key="3">
    <source>
        <dbReference type="Proteomes" id="UP000078200"/>
    </source>
</evidence>
<proteinExistence type="predicted"/>
<dbReference type="VEuPathDB" id="VectorBase:GAUT035461"/>
<dbReference type="AlphaFoldDB" id="A0A1A9VFB5"/>
<evidence type="ECO:0000256" key="1">
    <source>
        <dbReference type="SAM" id="SignalP"/>
    </source>
</evidence>
<feature type="chain" id="PRO_5012678382" evidence="1">
    <location>
        <begin position="20"/>
        <end position="191"/>
    </location>
</feature>
<dbReference type="EnsemblMetazoa" id="GAUT035461-RA">
    <property type="protein sequence ID" value="GAUT035461-PA"/>
    <property type="gene ID" value="GAUT035461"/>
</dbReference>
<sequence>MKFFTLFAVAVLAFNVVSALNIDQHNRNSYTTEKPYTFKDNAVASSLPHVVAEFLERVYELLKQILPAPVAELFHQLFNAIQHYFESFPAEIVTAFANVWNNFPSFNNVFAPEFVAAVDQFFGLLQEYFWGHPAAKFFESFYKSWISATELFPKEFFVTFGRFVEHVPFFNYALKQWMVFLEQLLPHIRQF</sequence>
<protein>
    <submittedName>
        <fullName evidence="2">Uncharacterized protein</fullName>
    </submittedName>
</protein>
<keyword evidence="3" id="KW-1185">Reference proteome</keyword>
<dbReference type="Proteomes" id="UP000078200">
    <property type="component" value="Unassembled WGS sequence"/>
</dbReference>